<proteinExistence type="predicted"/>
<evidence type="ECO:0000313" key="1">
    <source>
        <dbReference type="EMBL" id="KAF2323129.1"/>
    </source>
</evidence>
<organism evidence="1 2">
    <name type="scientific">Hevea brasiliensis</name>
    <name type="common">Para rubber tree</name>
    <name type="synonym">Siphonia brasiliensis</name>
    <dbReference type="NCBI Taxonomy" id="3981"/>
    <lineage>
        <taxon>Eukaryota</taxon>
        <taxon>Viridiplantae</taxon>
        <taxon>Streptophyta</taxon>
        <taxon>Embryophyta</taxon>
        <taxon>Tracheophyta</taxon>
        <taxon>Spermatophyta</taxon>
        <taxon>Magnoliopsida</taxon>
        <taxon>eudicotyledons</taxon>
        <taxon>Gunneridae</taxon>
        <taxon>Pentapetalae</taxon>
        <taxon>rosids</taxon>
        <taxon>fabids</taxon>
        <taxon>Malpighiales</taxon>
        <taxon>Euphorbiaceae</taxon>
        <taxon>Crotonoideae</taxon>
        <taxon>Micrandreae</taxon>
        <taxon>Hevea</taxon>
    </lineage>
</organism>
<comment type="caution">
    <text evidence="1">The sequence shown here is derived from an EMBL/GenBank/DDBJ whole genome shotgun (WGS) entry which is preliminary data.</text>
</comment>
<dbReference type="EMBL" id="JAAGAX010000002">
    <property type="protein sequence ID" value="KAF2323129.1"/>
    <property type="molecule type" value="Genomic_DNA"/>
</dbReference>
<gene>
    <name evidence="1" type="ORF">GH714_033578</name>
</gene>
<dbReference type="AlphaFoldDB" id="A0A6A6NE61"/>
<evidence type="ECO:0008006" key="3">
    <source>
        <dbReference type="Google" id="ProtNLM"/>
    </source>
</evidence>
<evidence type="ECO:0000313" key="2">
    <source>
        <dbReference type="Proteomes" id="UP000467840"/>
    </source>
</evidence>
<reference evidence="1 2" key="1">
    <citation type="journal article" date="2020" name="Mol. Plant">
        <title>The Chromosome-Based Rubber Tree Genome Provides New Insights into Spurge Genome Evolution and Rubber Biosynthesis.</title>
        <authorList>
            <person name="Liu J."/>
            <person name="Shi C."/>
            <person name="Shi C.C."/>
            <person name="Li W."/>
            <person name="Zhang Q.J."/>
            <person name="Zhang Y."/>
            <person name="Li K."/>
            <person name="Lu H.F."/>
            <person name="Shi C."/>
            <person name="Zhu S.T."/>
            <person name="Xiao Z.Y."/>
            <person name="Nan H."/>
            <person name="Yue Y."/>
            <person name="Zhu X.G."/>
            <person name="Wu Y."/>
            <person name="Hong X.N."/>
            <person name="Fan G.Y."/>
            <person name="Tong Y."/>
            <person name="Zhang D."/>
            <person name="Mao C.L."/>
            <person name="Liu Y.L."/>
            <person name="Hao S.J."/>
            <person name="Liu W.Q."/>
            <person name="Lv M.Q."/>
            <person name="Zhang H.B."/>
            <person name="Liu Y."/>
            <person name="Hu-Tang G.R."/>
            <person name="Wang J.P."/>
            <person name="Wang J.H."/>
            <person name="Sun Y.H."/>
            <person name="Ni S.B."/>
            <person name="Chen W.B."/>
            <person name="Zhang X.C."/>
            <person name="Jiao Y.N."/>
            <person name="Eichler E.E."/>
            <person name="Li G.H."/>
            <person name="Liu X."/>
            <person name="Gao L.Z."/>
        </authorList>
    </citation>
    <scope>NUCLEOTIDE SEQUENCE [LARGE SCALE GENOMIC DNA]</scope>
    <source>
        <strain evidence="2">cv. GT1</strain>
        <tissue evidence="1">Leaf</tissue>
    </source>
</reference>
<dbReference type="Proteomes" id="UP000467840">
    <property type="component" value="Chromosome 11"/>
</dbReference>
<keyword evidence="2" id="KW-1185">Reference proteome</keyword>
<protein>
    <recommendedName>
        <fullName evidence="3">Rx N-terminal domain-containing protein</fullName>
    </recommendedName>
</protein>
<sequence length="148" mass="17097">MEAAAVQATVPAIGELIKLSFCFVCSRGDYFAELEDNLGKLKNEVDRLEYLVEHVLSRIGRENGPRMQIRHEVKDWHFRVTVFQKETGRIIADAEEEIQEKCIRFFCPKNCCSCNRVGIRVTKKLENVQDLLRDEYPAGDANFWVKSN</sequence>
<accession>A0A6A6NE61</accession>
<name>A0A6A6NE61_HEVBR</name>